<feature type="compositionally biased region" description="Pro residues" evidence="1">
    <location>
        <begin position="488"/>
        <end position="501"/>
    </location>
</feature>
<feature type="compositionally biased region" description="Basic residues" evidence="1">
    <location>
        <begin position="502"/>
        <end position="516"/>
    </location>
</feature>
<protein>
    <submittedName>
        <fullName evidence="2">Uncharacterized protein</fullName>
    </submittedName>
</protein>
<organism evidence="2">
    <name type="scientific">Chromera velia CCMP2878</name>
    <dbReference type="NCBI Taxonomy" id="1169474"/>
    <lineage>
        <taxon>Eukaryota</taxon>
        <taxon>Sar</taxon>
        <taxon>Alveolata</taxon>
        <taxon>Colpodellida</taxon>
        <taxon>Chromeraceae</taxon>
        <taxon>Chromera</taxon>
    </lineage>
</organism>
<feature type="region of interest" description="Disordered" evidence="1">
    <location>
        <begin position="553"/>
        <end position="576"/>
    </location>
</feature>
<name>A0A0G4FUK4_9ALVE</name>
<dbReference type="VEuPathDB" id="CryptoDB:Cvel_3742"/>
<evidence type="ECO:0000256" key="1">
    <source>
        <dbReference type="SAM" id="MobiDB-lite"/>
    </source>
</evidence>
<dbReference type="EMBL" id="CDMZ01000628">
    <property type="protein sequence ID" value="CEM18283.1"/>
    <property type="molecule type" value="Genomic_DNA"/>
</dbReference>
<sequence length="630" mass="68770">MSHLGVDSSWQGMHAVLKQEGEGTEETGPKENGASLEETAEVKSEEIAEPGMRVELEEYLGPVAEMDSDSDEDEGEEDEGEGDWEEEGEEWGDEGESGQQAAASSSAASNLEQQMAEEVRVNPLPKCLRGYGEAEWVAIEKSILRLGMEWRAANIAVQRLRHAAKMKKVKCRPKGVRKGVILFPTPRACHLFQQLSKKLKTLSQRKITWNTLICPSIFRATPDESENVVIEKRQRVLEFWAAALALKGIPSCVFVEPGYAGQEGLVKSFGHKVCVLRDAVQGMHHFIDFFQSRAALSAPRPQPANVLPQPSTKAQKRKNWGAGLTGPHPQMAPTFQPVPFQATPLQPFSVPTSMQASFPSVAPPLTVAAAPVNMVKILAPPSPKKTRGGKGGGGPGLPLSQGQLPPPFPPHAHAVSSQASNFVPLPSLSVPHPSQATALPSLMPGTVFTGIPPPSLSVHAPSQAVGLPSYLPGTFSSHMPWMDDRGPPPRCIPPPRPPRPPRPGRRQKASKLTRPHPYHEHRARMEPPMQHYPPDRKEDIFVPTRGHGILPGAHMGGPRGRQTQRQQQQPKVEAERFGASKQGLALGETDHPPGHAHGPVAVFHCPIEYEHRHPRNVKPPIKQTEFVKDE</sequence>
<feature type="region of interest" description="Disordered" evidence="1">
    <location>
        <begin position="379"/>
        <end position="403"/>
    </location>
</feature>
<dbReference type="AlphaFoldDB" id="A0A0G4FUK4"/>
<feature type="compositionally biased region" description="Low complexity" evidence="1">
    <location>
        <begin position="97"/>
        <end position="109"/>
    </location>
</feature>
<evidence type="ECO:0000313" key="2">
    <source>
        <dbReference type="EMBL" id="CEM18283.1"/>
    </source>
</evidence>
<feature type="region of interest" description="Disordered" evidence="1">
    <location>
        <begin position="478"/>
        <end position="534"/>
    </location>
</feature>
<accession>A0A0G4FUK4</accession>
<feature type="compositionally biased region" description="Basic and acidic residues" evidence="1">
    <location>
        <begin position="40"/>
        <end position="56"/>
    </location>
</feature>
<feature type="compositionally biased region" description="Low complexity" evidence="1">
    <location>
        <begin position="560"/>
        <end position="570"/>
    </location>
</feature>
<feature type="region of interest" description="Disordered" evidence="1">
    <location>
        <begin position="1"/>
        <end position="114"/>
    </location>
</feature>
<proteinExistence type="predicted"/>
<gene>
    <name evidence="2" type="ORF">Cvel_3742</name>
</gene>
<reference evidence="2" key="1">
    <citation type="submission" date="2014-11" db="EMBL/GenBank/DDBJ databases">
        <authorList>
            <person name="Otto D Thomas"/>
            <person name="Naeem Raeece"/>
        </authorList>
    </citation>
    <scope>NUCLEOTIDE SEQUENCE</scope>
</reference>
<feature type="compositionally biased region" description="Acidic residues" evidence="1">
    <location>
        <begin position="66"/>
        <end position="96"/>
    </location>
</feature>